<dbReference type="InterPro" id="IPR013154">
    <property type="entry name" value="ADH-like_N"/>
</dbReference>
<dbReference type="InterPro" id="IPR020843">
    <property type="entry name" value="ER"/>
</dbReference>
<gene>
    <name evidence="4" type="ORF">KSB_48740</name>
</gene>
<dbReference type="Proteomes" id="UP000654345">
    <property type="component" value="Unassembled WGS sequence"/>
</dbReference>
<comment type="caution">
    <text evidence="4">The sequence shown here is derived from an EMBL/GenBank/DDBJ whole genome shotgun (WGS) entry which is preliminary data.</text>
</comment>
<keyword evidence="5" id="KW-1185">Reference proteome</keyword>
<reference evidence="4 5" key="1">
    <citation type="journal article" date="2021" name="Int. J. Syst. Evol. Microbiol.">
        <title>Reticulibacter mediterranei gen. nov., sp. nov., within the new family Reticulibacteraceae fam. nov., and Ktedonospora formicarum gen. nov., sp. nov., Ktedonobacter robiniae sp. nov., Dictyobacter formicarum sp. nov. and Dictyobacter arantiisoli sp. nov., belonging to the class Ktedonobacteria.</title>
        <authorList>
            <person name="Yabe S."/>
            <person name="Zheng Y."/>
            <person name="Wang C.M."/>
            <person name="Sakai Y."/>
            <person name="Abe K."/>
            <person name="Yokota A."/>
            <person name="Donadio S."/>
            <person name="Cavaletti L."/>
            <person name="Monciardini P."/>
        </authorList>
    </citation>
    <scope>NUCLEOTIDE SEQUENCE [LARGE SCALE GENOMIC DNA]</scope>
    <source>
        <strain evidence="4 5">SOSP1-30</strain>
    </source>
</reference>
<dbReference type="CDD" id="cd05282">
    <property type="entry name" value="ETR_like"/>
    <property type="match status" value="1"/>
</dbReference>
<organism evidence="4 5">
    <name type="scientific">Ktedonobacter robiniae</name>
    <dbReference type="NCBI Taxonomy" id="2778365"/>
    <lineage>
        <taxon>Bacteria</taxon>
        <taxon>Bacillati</taxon>
        <taxon>Chloroflexota</taxon>
        <taxon>Ktedonobacteria</taxon>
        <taxon>Ktedonobacterales</taxon>
        <taxon>Ktedonobacteraceae</taxon>
        <taxon>Ktedonobacter</taxon>
    </lineage>
</organism>
<dbReference type="RefSeq" id="WP_201372900.1">
    <property type="nucleotide sequence ID" value="NZ_BNJG01000002.1"/>
</dbReference>
<proteinExistence type="predicted"/>
<dbReference type="SUPFAM" id="SSF50129">
    <property type="entry name" value="GroES-like"/>
    <property type="match status" value="1"/>
</dbReference>
<dbReference type="InterPro" id="IPR036291">
    <property type="entry name" value="NAD(P)-bd_dom_sf"/>
</dbReference>
<dbReference type="SUPFAM" id="SSF51735">
    <property type="entry name" value="NAD(P)-binding Rossmann-fold domains"/>
    <property type="match status" value="1"/>
</dbReference>
<dbReference type="PANTHER" id="PTHR48106:SF2">
    <property type="entry name" value="ZN2+-BINDING DEHYDROGENASE"/>
    <property type="match status" value="1"/>
</dbReference>
<sequence length="335" mass="36336">MLSIQFERFGEPTEVLQVVDVPVPEPKTNQVLIRMRVRPVHSSDLHIMRGRYGILPPLPISPGIEGMGVIESLGEGVQGFHVGQRVIPFNSWGCWQEYLVADASRLLLVPDTVSDEMAAQLIINPMTAWVMLTQELQVERGEWLVQTAANSAVGRLVIQLSQILGLKTINIVRSREQVQGLLDMGADEVICSADENVVERIAQITGSTGVGKAMDSVAGQVGADVLQSLRFGGVMLQYGALSTHGQTDPGKMILPVFAPKMIYGVTSVRGWWIYPWLSSVSLEEARGIANQLLSLMAQGRIVLGSGQAFALADAKQAVRYAQQAQRQGGKALLVG</sequence>
<keyword evidence="1" id="KW-0521">NADP</keyword>
<dbReference type="InterPro" id="IPR013149">
    <property type="entry name" value="ADH-like_C"/>
</dbReference>
<feature type="domain" description="Enoyl reductase (ER)" evidence="3">
    <location>
        <begin position="11"/>
        <end position="333"/>
    </location>
</feature>
<dbReference type="InterPro" id="IPR011032">
    <property type="entry name" value="GroES-like_sf"/>
</dbReference>
<dbReference type="Pfam" id="PF08240">
    <property type="entry name" value="ADH_N"/>
    <property type="match status" value="1"/>
</dbReference>
<dbReference type="EMBL" id="BNJG01000002">
    <property type="protein sequence ID" value="GHO56399.1"/>
    <property type="molecule type" value="Genomic_DNA"/>
</dbReference>
<evidence type="ECO:0000259" key="3">
    <source>
        <dbReference type="SMART" id="SM00829"/>
    </source>
</evidence>
<dbReference type="Gene3D" id="3.40.50.720">
    <property type="entry name" value="NAD(P)-binding Rossmann-like Domain"/>
    <property type="match status" value="1"/>
</dbReference>
<keyword evidence="2" id="KW-0560">Oxidoreductase</keyword>
<name>A0ABQ3UU74_9CHLR</name>
<dbReference type="PANTHER" id="PTHR48106">
    <property type="entry name" value="QUINONE OXIDOREDUCTASE PIG3-RELATED"/>
    <property type="match status" value="1"/>
</dbReference>
<dbReference type="Pfam" id="PF00107">
    <property type="entry name" value="ADH_zinc_N"/>
    <property type="match status" value="1"/>
</dbReference>
<evidence type="ECO:0000256" key="2">
    <source>
        <dbReference type="ARBA" id="ARBA00023002"/>
    </source>
</evidence>
<evidence type="ECO:0000313" key="4">
    <source>
        <dbReference type="EMBL" id="GHO56399.1"/>
    </source>
</evidence>
<evidence type="ECO:0000313" key="5">
    <source>
        <dbReference type="Proteomes" id="UP000654345"/>
    </source>
</evidence>
<evidence type="ECO:0000256" key="1">
    <source>
        <dbReference type="ARBA" id="ARBA00022857"/>
    </source>
</evidence>
<accession>A0ABQ3UU74</accession>
<dbReference type="SMART" id="SM00829">
    <property type="entry name" value="PKS_ER"/>
    <property type="match status" value="1"/>
</dbReference>
<protein>
    <submittedName>
        <fullName evidence="4">Oxidoreductase/dehydrogenase</fullName>
    </submittedName>
</protein>
<dbReference type="Gene3D" id="3.90.180.10">
    <property type="entry name" value="Medium-chain alcohol dehydrogenases, catalytic domain"/>
    <property type="match status" value="1"/>
</dbReference>